<comment type="caution">
    <text evidence="7">The sequence shown here is derived from an EMBL/GenBank/DDBJ whole genome shotgun (WGS) entry which is preliminary data.</text>
</comment>
<dbReference type="Gene3D" id="3.40.50.300">
    <property type="entry name" value="P-loop containing nucleotide triphosphate hydrolases"/>
    <property type="match status" value="2"/>
</dbReference>
<sequence length="1309" mass="151118">MSESYLITTRLFNKTLIGSTCRVKKIKQNDDFFNGNRLRAVVFSRIDGASSPRHTPSLNKTRLVDSLKDAHCDRGNVFEEELFEKHKDVMIDHSNSTDFKKVLQEAQPDTYLCQLKFKLPESFYTDVIKNTSSYRINNFIPDFLHIRQDPTTKVRSILIIDAKSSKEMTKSHQFQVASYAFFLQYLIQDIRNLEIDTLGGVWLPSDLEKPVMFRIDLVVEKVKYIYLDALITISNDSNPEWILGKKCTNCQFIGRCKQEASGTVRSIPYMSEAKAARLKESSMVEIEDLSEMLQNLKIENNVTAESTGYEHYVDAYHNKKAKFMGYASVKVAKEVDHNIYIYLQLDSFSQKPFVYRIEVIDTPTDFKALKKVYLVDYEQQLKDKMAAYSDFVDNFVNDLVATLELMHEQSSRCLIYVYNANEKEKIQEILNYLVSSDGKDLVNLDQSRKQKIVSDAMRCLVVLFQDTQLLGLPGIVDFPMMTDIERTSSVGRFVSIEELLRENIALGVPGFYTIIDAVQWLADSFINGKNIDITGFDFNDIFDSWKANKPNQVKRYIKQRFYWLQEIMRKYWQLANAVMLETNTELFPLECKPFTWPTIVPFRHQILAKLVFFKQLECIKACDETRMDRIRDLSIIDHAGSSDETSIGGLVLDLQGQQRMNQYVTNITFGVRRIINGPNLQQKLDRLSTDTFKRYILVPDTRECIIEAIKYSDLSEANMGNFVKHAIRCVNVVSVSEDEIVVAGASIPRTWGYTRFRLYRRYIDFTTLANIEGLMRIDKQEDLVDVVNLIKDPNSWANTTTDSVDLDTHKGAIKLREEFSMSPSQKDISASIFEKRLQIIWGPPGSGKTEFLALFVNWYIQYFVMNNPKSKDLLIGVTAFTRDAVYHLLKRIEKVQKGHGFQDLFEIIYVHGYKNDKTFEPGSNMIGCSWEQSYTRIRAMKKDETKPSIFVMGATVWSWEKIRTKWKTFQHCDMMLLDESTQVLVSDALLAIACLKKPNGKLIVAGDHMQLGPIIKNDYSNTMSRLDNPLLFGSIQQCLMRTQENHAIPTQEFLLRKGTIHDFGPNTLQLKDNWRMNEELNEFFKQVYGPDYTSRYPKIKLHLDWEKICPSVKKLDLIKSILNPDQSISLVKLECTTENQAYNMVELEAKIVAHLVRVYLAARSEDVPDSLIPINRDRDEPTVMIVTPFNKQRIAIQREVGGTIPVDTVEKMQGQECDLIIACFSCSNKRENVNEFIRDFRRWNVALSRARCKVIILTVDDILNPNITKGLLQSFGKTLEPTDGWALLRLLQNWAEEKNSSFEWLIDDM</sequence>
<evidence type="ECO:0000259" key="6">
    <source>
        <dbReference type="Pfam" id="PF13087"/>
    </source>
</evidence>
<gene>
    <name evidence="7" type="ORF">MFLAVUS_003956</name>
</gene>
<name>A0ABP9YUJ0_9FUNG</name>
<dbReference type="InterPro" id="IPR050534">
    <property type="entry name" value="Coronavir_polyprotein_1ab"/>
</dbReference>
<dbReference type="SUPFAM" id="SSF52540">
    <property type="entry name" value="P-loop containing nucleoside triphosphate hydrolases"/>
    <property type="match status" value="1"/>
</dbReference>
<evidence type="ECO:0000256" key="2">
    <source>
        <dbReference type="ARBA" id="ARBA00022801"/>
    </source>
</evidence>
<evidence type="ECO:0000313" key="7">
    <source>
        <dbReference type="EMBL" id="GAA5810533.1"/>
    </source>
</evidence>
<reference evidence="7 8" key="1">
    <citation type="submission" date="2024-04" db="EMBL/GenBank/DDBJ databases">
        <title>genome sequences of Mucor flavus KT1a and Helicostylum pulchrum KT1b strains isolated from the surface of a dry-aged beef.</title>
        <authorList>
            <person name="Toyotome T."/>
            <person name="Hosono M."/>
            <person name="Torimaru M."/>
            <person name="Fukuda K."/>
            <person name="Mikami N."/>
        </authorList>
    </citation>
    <scope>NUCLEOTIDE SEQUENCE [LARGE SCALE GENOMIC DNA]</scope>
    <source>
        <strain evidence="7 8">KT1a</strain>
    </source>
</reference>
<dbReference type="Proteomes" id="UP001473302">
    <property type="component" value="Unassembled WGS sequence"/>
</dbReference>
<dbReference type="InterPro" id="IPR027417">
    <property type="entry name" value="P-loop_NTPase"/>
</dbReference>
<organism evidence="7 8">
    <name type="scientific">Mucor flavus</name>
    <dbReference type="NCBI Taxonomy" id="439312"/>
    <lineage>
        <taxon>Eukaryota</taxon>
        <taxon>Fungi</taxon>
        <taxon>Fungi incertae sedis</taxon>
        <taxon>Mucoromycota</taxon>
        <taxon>Mucoromycotina</taxon>
        <taxon>Mucoromycetes</taxon>
        <taxon>Mucorales</taxon>
        <taxon>Mucorineae</taxon>
        <taxon>Mucoraceae</taxon>
        <taxon>Mucor</taxon>
    </lineage>
</organism>
<accession>A0ABP9YUJ0</accession>
<evidence type="ECO:0000256" key="4">
    <source>
        <dbReference type="ARBA" id="ARBA00022840"/>
    </source>
</evidence>
<feature type="domain" description="DNA2/NAM7 helicase-like C-terminal" evidence="6">
    <location>
        <begin position="1067"/>
        <end position="1257"/>
    </location>
</feature>
<dbReference type="InterPro" id="IPR041679">
    <property type="entry name" value="DNA2/NAM7-like_C"/>
</dbReference>
<keyword evidence="4" id="KW-0067">ATP-binding</keyword>
<evidence type="ECO:0000256" key="3">
    <source>
        <dbReference type="ARBA" id="ARBA00022806"/>
    </source>
</evidence>
<dbReference type="InterPro" id="IPR047187">
    <property type="entry name" value="SF1_C_Upf1"/>
</dbReference>
<proteinExistence type="predicted"/>
<evidence type="ECO:0000313" key="8">
    <source>
        <dbReference type="Proteomes" id="UP001473302"/>
    </source>
</evidence>
<keyword evidence="2" id="KW-0378">Hydrolase</keyword>
<keyword evidence="1" id="KW-0547">Nucleotide-binding</keyword>
<dbReference type="Pfam" id="PF13245">
    <property type="entry name" value="AAA_19"/>
    <property type="match status" value="1"/>
</dbReference>
<dbReference type="Pfam" id="PF13087">
    <property type="entry name" value="AAA_12"/>
    <property type="match status" value="1"/>
</dbReference>
<dbReference type="EMBL" id="BAABUK010000007">
    <property type="protein sequence ID" value="GAA5810533.1"/>
    <property type="molecule type" value="Genomic_DNA"/>
</dbReference>
<dbReference type="PANTHER" id="PTHR43788">
    <property type="entry name" value="DNA2/NAM7 HELICASE FAMILY MEMBER"/>
    <property type="match status" value="1"/>
</dbReference>
<dbReference type="CDD" id="cd18808">
    <property type="entry name" value="SF1_C_Upf1"/>
    <property type="match status" value="1"/>
</dbReference>
<evidence type="ECO:0000256" key="5">
    <source>
        <dbReference type="SAM" id="Coils"/>
    </source>
</evidence>
<feature type="coiled-coil region" evidence="5">
    <location>
        <begin position="279"/>
        <end position="306"/>
    </location>
</feature>
<evidence type="ECO:0000256" key="1">
    <source>
        <dbReference type="ARBA" id="ARBA00022741"/>
    </source>
</evidence>
<keyword evidence="3" id="KW-0347">Helicase</keyword>
<dbReference type="PANTHER" id="PTHR43788:SF8">
    <property type="entry name" value="DNA-BINDING PROTEIN SMUBP-2"/>
    <property type="match status" value="1"/>
</dbReference>
<keyword evidence="8" id="KW-1185">Reference proteome</keyword>
<keyword evidence="5" id="KW-0175">Coiled coil</keyword>
<protein>
    <recommendedName>
        <fullName evidence="6">DNA2/NAM7 helicase-like C-terminal domain-containing protein</fullName>
    </recommendedName>
</protein>